<comment type="caution">
    <text evidence="1">The sequence shown here is derived from an EMBL/GenBank/DDBJ whole genome shotgun (WGS) entry which is preliminary data.</text>
</comment>
<gene>
    <name evidence="1" type="ORF">R1flu_011850</name>
</gene>
<dbReference type="AlphaFoldDB" id="A0ABD1Z8Y7"/>
<evidence type="ECO:0000313" key="1">
    <source>
        <dbReference type="EMBL" id="KAL2644263.1"/>
    </source>
</evidence>
<evidence type="ECO:0000313" key="2">
    <source>
        <dbReference type="Proteomes" id="UP001605036"/>
    </source>
</evidence>
<protein>
    <submittedName>
        <fullName evidence="1">Uncharacterized protein</fullName>
    </submittedName>
</protein>
<sequence length="210" mass="24148">MPSTTTGTAERDERPNQCIIGHGKFCRRRGHPVVAQPDANMVTHDINPRPSIYQYPGECYFPDSDKYHWWSITCSNSPDAPPVPLRGCYTRSAASAQLFSRWFRLGGGWDQSVLRDEFSGQPADYEFFTYRTQHRDLVDSERDFSILDLAEYDFVDAIHFHCHPFLLRLSDGTLLAAFSFQRNSKVPQRRCCRLREQLEPGLVLNCFGCC</sequence>
<reference evidence="1 2" key="1">
    <citation type="submission" date="2024-09" db="EMBL/GenBank/DDBJ databases">
        <title>Chromosome-scale assembly of Riccia fluitans.</title>
        <authorList>
            <person name="Paukszto L."/>
            <person name="Sawicki J."/>
            <person name="Karawczyk K."/>
            <person name="Piernik-Szablinska J."/>
            <person name="Szczecinska M."/>
            <person name="Mazdziarz M."/>
        </authorList>
    </citation>
    <scope>NUCLEOTIDE SEQUENCE [LARGE SCALE GENOMIC DNA]</scope>
    <source>
        <strain evidence="1">Rf_01</strain>
        <tissue evidence="1">Aerial parts of the thallus</tissue>
    </source>
</reference>
<keyword evidence="2" id="KW-1185">Reference proteome</keyword>
<dbReference type="Proteomes" id="UP001605036">
    <property type="component" value="Unassembled WGS sequence"/>
</dbReference>
<dbReference type="EMBL" id="JBHFFA010000002">
    <property type="protein sequence ID" value="KAL2644263.1"/>
    <property type="molecule type" value="Genomic_DNA"/>
</dbReference>
<proteinExistence type="predicted"/>
<name>A0ABD1Z8Y7_9MARC</name>
<accession>A0ABD1Z8Y7</accession>
<organism evidence="1 2">
    <name type="scientific">Riccia fluitans</name>
    <dbReference type="NCBI Taxonomy" id="41844"/>
    <lineage>
        <taxon>Eukaryota</taxon>
        <taxon>Viridiplantae</taxon>
        <taxon>Streptophyta</taxon>
        <taxon>Embryophyta</taxon>
        <taxon>Marchantiophyta</taxon>
        <taxon>Marchantiopsida</taxon>
        <taxon>Marchantiidae</taxon>
        <taxon>Marchantiales</taxon>
        <taxon>Ricciaceae</taxon>
        <taxon>Riccia</taxon>
    </lineage>
</organism>